<sequence length="78" mass="9228">MESELPEPPRIDRYAEFVMSMPEESRRRLGRLLENLATRDEGGWLIVNQTADDFLRRHREYLRSIVDNDYPDAFDAGE</sequence>
<reference evidence="3" key="2">
    <citation type="submission" date="2016-02" db="EMBL/GenBank/DDBJ databases">
        <authorList>
            <person name="Wen L."/>
            <person name="He K."/>
            <person name="Yang H."/>
        </authorList>
    </citation>
    <scope>NUCLEOTIDE SEQUENCE [LARGE SCALE GENOMIC DNA]</scope>
    <source>
        <strain evidence="3">JCM 15929</strain>
    </source>
</reference>
<evidence type="ECO:0000313" key="1">
    <source>
        <dbReference type="EMBL" id="KXP00025.1"/>
    </source>
</evidence>
<dbReference type="AlphaFoldDB" id="A0A138AIH8"/>
<dbReference type="RefSeq" id="WP_068571320.1">
    <property type="nucleotide sequence ID" value="NZ_LSRE01000008.1"/>
</dbReference>
<comment type="caution">
    <text evidence="2">The sequence shown here is derived from an EMBL/GenBank/DDBJ whole genome shotgun (WGS) entry which is preliminary data.</text>
</comment>
<evidence type="ECO:0000313" key="4">
    <source>
        <dbReference type="Proteomes" id="UP000070409"/>
    </source>
</evidence>
<keyword evidence="4" id="KW-1185">Reference proteome</keyword>
<evidence type="ECO:0000313" key="2">
    <source>
        <dbReference type="EMBL" id="KXP10286.1"/>
    </source>
</evidence>
<dbReference type="OrthoDB" id="9959760at2"/>
<dbReference type="Proteomes" id="UP000070258">
    <property type="component" value="Unassembled WGS sequence"/>
</dbReference>
<protein>
    <submittedName>
        <fullName evidence="2">Uncharacterized protein</fullName>
    </submittedName>
</protein>
<organism evidence="2 3">
    <name type="scientific">Tsukamurella pseudospumae</name>
    <dbReference type="NCBI Taxonomy" id="239498"/>
    <lineage>
        <taxon>Bacteria</taxon>
        <taxon>Bacillati</taxon>
        <taxon>Actinomycetota</taxon>
        <taxon>Actinomycetes</taxon>
        <taxon>Mycobacteriales</taxon>
        <taxon>Tsukamurellaceae</taxon>
        <taxon>Tsukamurella</taxon>
    </lineage>
</organism>
<reference evidence="1 4" key="3">
    <citation type="submission" date="2016-02" db="EMBL/GenBank/DDBJ databases">
        <authorList>
            <person name="Teng J.L."/>
            <person name="Tang Y."/>
            <person name="Huang Y."/>
            <person name="Guo F."/>
            <person name="Wei W."/>
            <person name="Chen J.H."/>
            <person name="Wong S.Y."/>
            <person name="Lau S.K."/>
            <person name="Woo P.C."/>
        </authorList>
    </citation>
    <scope>NUCLEOTIDE SEQUENCE [LARGE SCALE GENOMIC DNA]</scope>
    <source>
        <strain evidence="1 4">JCM 13375</strain>
    </source>
</reference>
<name>A0A138AIH8_9ACTN</name>
<dbReference type="EMBL" id="LSRE01000008">
    <property type="protein sequence ID" value="KXP00025.1"/>
    <property type="molecule type" value="Genomic_DNA"/>
</dbReference>
<dbReference type="Proteomes" id="UP000070409">
    <property type="component" value="Unassembled WGS sequence"/>
</dbReference>
<dbReference type="EMBL" id="LSRF01000033">
    <property type="protein sequence ID" value="KXP10286.1"/>
    <property type="molecule type" value="Genomic_DNA"/>
</dbReference>
<reference evidence="2" key="1">
    <citation type="submission" date="2016-02" db="EMBL/GenBank/DDBJ databases">
        <authorList>
            <person name="Teng J.L."/>
            <person name="Yang Y."/>
            <person name="Huang Y."/>
            <person name="Guo F."/>
            <person name="Wei W."/>
            <person name="Chen J.H."/>
            <person name="Wong S.Y."/>
            <person name="Lau S.K."/>
            <person name="Woo P.C."/>
        </authorList>
    </citation>
    <scope>NUCLEOTIDE SEQUENCE</scope>
    <source>
        <strain evidence="2">JCM 15929</strain>
    </source>
</reference>
<evidence type="ECO:0000313" key="3">
    <source>
        <dbReference type="Proteomes" id="UP000070258"/>
    </source>
</evidence>
<gene>
    <name evidence="2" type="ORF">AXK60_07410</name>
    <name evidence="1" type="ORF">AXK61_15585</name>
</gene>
<proteinExistence type="predicted"/>
<accession>A0A138AIH8</accession>